<protein>
    <submittedName>
        <fullName evidence="2">Uncharacterized protein</fullName>
    </submittedName>
</protein>
<sequence>MPVIVPAKNSQFFRIALLPERLFWWPADYIVRTRRRQDWLTNSHHISGFFKADIPADVPAQDLDTACPRPAQGSSETRQRPARGGRGYGRNGRSKPEIKIAIVPRPPRGCNFPVFHGPTVITTQRVVSAGANHGLAHAYAPRQSCANQGAIGSRAGRSSEWLAHGPFDG</sequence>
<organism evidence="2 3">
    <name type="scientific">Bradyrhizobium oligotrophicum S58</name>
    <dbReference type="NCBI Taxonomy" id="1245469"/>
    <lineage>
        <taxon>Bacteria</taxon>
        <taxon>Pseudomonadati</taxon>
        <taxon>Pseudomonadota</taxon>
        <taxon>Alphaproteobacteria</taxon>
        <taxon>Hyphomicrobiales</taxon>
        <taxon>Nitrobacteraceae</taxon>
        <taxon>Bradyrhizobium</taxon>
    </lineage>
</organism>
<dbReference type="KEGG" id="aol:S58_35200"/>
<dbReference type="Proteomes" id="UP000011841">
    <property type="component" value="Chromosome"/>
</dbReference>
<proteinExistence type="predicted"/>
<name>M4Z7H2_9BRAD</name>
<evidence type="ECO:0000313" key="3">
    <source>
        <dbReference type="Proteomes" id="UP000011841"/>
    </source>
</evidence>
<feature type="region of interest" description="Disordered" evidence="1">
    <location>
        <begin position="61"/>
        <end position="96"/>
    </location>
</feature>
<dbReference type="STRING" id="1245469.S58_35200"/>
<dbReference type="AlphaFoldDB" id="M4Z7H2"/>
<dbReference type="EMBL" id="AP012603">
    <property type="protein sequence ID" value="BAM89513.1"/>
    <property type="molecule type" value="Genomic_DNA"/>
</dbReference>
<gene>
    <name evidence="2" type="ORF">S58_35200</name>
</gene>
<evidence type="ECO:0000313" key="2">
    <source>
        <dbReference type="EMBL" id="BAM89513.1"/>
    </source>
</evidence>
<accession>M4Z7H2</accession>
<reference evidence="2 3" key="1">
    <citation type="journal article" date="2013" name="Appl. Environ. Microbiol.">
        <title>Genome analysis suggests that the soil oligotrophic bacterium Agromonas oligotrophica (Bradyrhizobium oligotrophicum) is a nitrogen-fixing symbiont of Aeschynomene indica.</title>
        <authorList>
            <person name="Okubo T."/>
            <person name="Fukushima S."/>
            <person name="Itakura M."/>
            <person name="Oshima K."/>
            <person name="Longtonglang A."/>
            <person name="Teaumroong N."/>
            <person name="Mitsui H."/>
            <person name="Hattori M."/>
            <person name="Hattori R."/>
            <person name="Hattori T."/>
            <person name="Minamisawa K."/>
        </authorList>
    </citation>
    <scope>NUCLEOTIDE SEQUENCE [LARGE SCALE GENOMIC DNA]</scope>
    <source>
        <strain evidence="2 3">S58</strain>
    </source>
</reference>
<evidence type="ECO:0000256" key="1">
    <source>
        <dbReference type="SAM" id="MobiDB-lite"/>
    </source>
</evidence>
<keyword evidence="3" id="KW-1185">Reference proteome</keyword>
<dbReference type="HOGENOM" id="CLU_1575494_0_0_5"/>